<feature type="domain" description="Peptidase S9 prolyl oligopeptidase catalytic" evidence="1">
    <location>
        <begin position="4"/>
        <end position="51"/>
    </location>
</feature>
<evidence type="ECO:0000313" key="2">
    <source>
        <dbReference type="EMBL" id="MFC5750193.1"/>
    </source>
</evidence>
<dbReference type="Pfam" id="PF00326">
    <property type="entry name" value="Peptidase_S9"/>
    <property type="match status" value="1"/>
</dbReference>
<comment type="caution">
    <text evidence="2">The sequence shown here is derived from an EMBL/GenBank/DDBJ whole genome shotgun (WGS) entry which is preliminary data.</text>
</comment>
<protein>
    <submittedName>
        <fullName evidence="2">Prolyl oligopeptidase family serine peptidase</fullName>
    </submittedName>
</protein>
<accession>A0ABW1A6B2</accession>
<name>A0ABW1A6B2_9ACTN</name>
<dbReference type="Proteomes" id="UP001596074">
    <property type="component" value="Unassembled WGS sequence"/>
</dbReference>
<dbReference type="InterPro" id="IPR029058">
    <property type="entry name" value="AB_hydrolase_fold"/>
</dbReference>
<dbReference type="SUPFAM" id="SSF53474">
    <property type="entry name" value="alpha/beta-Hydrolases"/>
    <property type="match status" value="1"/>
</dbReference>
<evidence type="ECO:0000259" key="1">
    <source>
        <dbReference type="Pfam" id="PF00326"/>
    </source>
</evidence>
<gene>
    <name evidence="2" type="ORF">ACFPZN_31600</name>
</gene>
<organism evidence="2 3">
    <name type="scientific">Actinomadura rugatobispora</name>
    <dbReference type="NCBI Taxonomy" id="1994"/>
    <lineage>
        <taxon>Bacteria</taxon>
        <taxon>Bacillati</taxon>
        <taxon>Actinomycetota</taxon>
        <taxon>Actinomycetes</taxon>
        <taxon>Streptosporangiales</taxon>
        <taxon>Thermomonosporaceae</taxon>
        <taxon>Actinomadura</taxon>
    </lineage>
</organism>
<sequence length="139" mass="15333">MTVAAKAAVAQRYGRVPRRTYAAGISNGGYLVRWQLENRPDLYDGGIDSEGTLWRADGPNLLTYLPPVLRAYPSYAATGDPKAHKAILRAGYTAGASPPAWGRRPHRARREWHPHTWPPSRTAFTALPRRTGTVPKDCA</sequence>
<dbReference type="InterPro" id="IPR001375">
    <property type="entry name" value="Peptidase_S9_cat"/>
</dbReference>
<dbReference type="EMBL" id="JBHSON010000051">
    <property type="protein sequence ID" value="MFC5750193.1"/>
    <property type="molecule type" value="Genomic_DNA"/>
</dbReference>
<reference evidence="3" key="1">
    <citation type="journal article" date="2019" name="Int. J. Syst. Evol. Microbiol.">
        <title>The Global Catalogue of Microorganisms (GCM) 10K type strain sequencing project: providing services to taxonomists for standard genome sequencing and annotation.</title>
        <authorList>
            <consortium name="The Broad Institute Genomics Platform"/>
            <consortium name="The Broad Institute Genome Sequencing Center for Infectious Disease"/>
            <person name="Wu L."/>
            <person name="Ma J."/>
        </authorList>
    </citation>
    <scope>NUCLEOTIDE SEQUENCE [LARGE SCALE GENOMIC DNA]</scope>
    <source>
        <strain evidence="3">KCTC 42087</strain>
    </source>
</reference>
<dbReference type="RefSeq" id="WP_378285999.1">
    <property type="nucleotide sequence ID" value="NZ_JBHSON010000051.1"/>
</dbReference>
<evidence type="ECO:0000313" key="3">
    <source>
        <dbReference type="Proteomes" id="UP001596074"/>
    </source>
</evidence>
<proteinExistence type="predicted"/>
<keyword evidence="3" id="KW-1185">Reference proteome</keyword>
<dbReference type="Gene3D" id="3.40.50.1820">
    <property type="entry name" value="alpha/beta hydrolase"/>
    <property type="match status" value="1"/>
</dbReference>